<evidence type="ECO:0000256" key="2">
    <source>
        <dbReference type="ARBA" id="ARBA00022491"/>
    </source>
</evidence>
<evidence type="ECO:0000256" key="5">
    <source>
        <dbReference type="ARBA" id="ARBA00023125"/>
    </source>
</evidence>
<comment type="cofactor">
    <cofactor evidence="7">
        <name>Zn(2+)</name>
        <dbReference type="ChEBI" id="CHEBI:29105"/>
    </cofactor>
    <text evidence="7">Binds 1 zinc ion per subunit.</text>
</comment>
<dbReference type="EMBL" id="FQXR01000002">
    <property type="protein sequence ID" value="SHH37529.1"/>
    <property type="molecule type" value="Genomic_DNA"/>
</dbReference>
<feature type="binding site" evidence="7">
    <location>
        <position position="135"/>
    </location>
    <ligand>
        <name>Zn(2+)</name>
        <dbReference type="ChEBI" id="CHEBI:29105"/>
    </ligand>
</feature>
<keyword evidence="3 7" id="KW-0862">Zinc</keyword>
<dbReference type="Pfam" id="PF01475">
    <property type="entry name" value="FUR"/>
    <property type="match status" value="1"/>
</dbReference>
<feature type="binding site" evidence="7">
    <location>
        <position position="98"/>
    </location>
    <ligand>
        <name>Zn(2+)</name>
        <dbReference type="ChEBI" id="CHEBI:29105"/>
    </ligand>
</feature>
<evidence type="ECO:0000256" key="1">
    <source>
        <dbReference type="ARBA" id="ARBA00007957"/>
    </source>
</evidence>
<reference evidence="8 9" key="1">
    <citation type="submission" date="2016-11" db="EMBL/GenBank/DDBJ databases">
        <authorList>
            <person name="Jaros S."/>
            <person name="Januszkiewicz K."/>
            <person name="Wedrychowicz H."/>
        </authorList>
    </citation>
    <scope>NUCLEOTIDE SEQUENCE [LARGE SCALE GENOMIC DNA]</scope>
    <source>
        <strain evidence="8 9">DSM 13106</strain>
    </source>
</reference>
<evidence type="ECO:0000256" key="4">
    <source>
        <dbReference type="ARBA" id="ARBA00023015"/>
    </source>
</evidence>
<accession>A0A1M5SGB7</accession>
<evidence type="ECO:0000256" key="6">
    <source>
        <dbReference type="ARBA" id="ARBA00023163"/>
    </source>
</evidence>
<dbReference type="Proteomes" id="UP000184389">
    <property type="component" value="Unassembled WGS sequence"/>
</dbReference>
<dbReference type="OrthoDB" id="8659436at2"/>
<keyword evidence="4" id="KW-0805">Transcription regulation</keyword>
<dbReference type="InterPro" id="IPR036388">
    <property type="entry name" value="WH-like_DNA-bd_sf"/>
</dbReference>
<evidence type="ECO:0000313" key="9">
    <source>
        <dbReference type="Proteomes" id="UP000184389"/>
    </source>
</evidence>
<dbReference type="STRING" id="1123281.SAMN02745180_00164"/>
<feature type="binding site" evidence="7">
    <location>
        <position position="95"/>
    </location>
    <ligand>
        <name>Zn(2+)</name>
        <dbReference type="ChEBI" id="CHEBI:29105"/>
    </ligand>
</feature>
<dbReference type="InterPro" id="IPR002481">
    <property type="entry name" value="FUR"/>
</dbReference>
<dbReference type="RefSeq" id="WP_072742633.1">
    <property type="nucleotide sequence ID" value="NZ_FQXR01000002.1"/>
</dbReference>
<dbReference type="PANTHER" id="PTHR33202:SF8">
    <property type="entry name" value="PEROXIDE-RESPONSIVE REPRESSOR PERR"/>
    <property type="match status" value="1"/>
</dbReference>
<comment type="similarity">
    <text evidence="1">Belongs to the Fur family.</text>
</comment>
<proteinExistence type="inferred from homology"/>
<protein>
    <submittedName>
        <fullName evidence="8">Fur family transcriptional regulator, peroxide stress response regulator</fullName>
    </submittedName>
</protein>
<organism evidence="8 9">
    <name type="scientific">Sporanaerobacter acetigenes DSM 13106</name>
    <dbReference type="NCBI Taxonomy" id="1123281"/>
    <lineage>
        <taxon>Bacteria</taxon>
        <taxon>Bacillati</taxon>
        <taxon>Bacillota</taxon>
        <taxon>Tissierellia</taxon>
        <taxon>Tissierellales</taxon>
        <taxon>Sporanaerobacteraceae</taxon>
        <taxon>Sporanaerobacter</taxon>
    </lineage>
</organism>
<dbReference type="CDD" id="cd07153">
    <property type="entry name" value="Fur_like"/>
    <property type="match status" value="1"/>
</dbReference>
<dbReference type="Gene3D" id="3.30.1490.190">
    <property type="match status" value="1"/>
</dbReference>
<dbReference type="GO" id="GO:1900376">
    <property type="term" value="P:regulation of secondary metabolite biosynthetic process"/>
    <property type="evidence" value="ECO:0007669"/>
    <property type="project" value="TreeGrafter"/>
</dbReference>
<dbReference type="Gene3D" id="1.10.10.10">
    <property type="entry name" value="Winged helix-like DNA-binding domain superfamily/Winged helix DNA-binding domain"/>
    <property type="match status" value="1"/>
</dbReference>
<dbReference type="InterPro" id="IPR036390">
    <property type="entry name" value="WH_DNA-bd_sf"/>
</dbReference>
<sequence length="145" mass="16744">METNTLELKEYLRNHYIKPSTIRIKILKYLMENKTHPTVDEIYEALTDDIPTLSKTSVYNTLDIFLKKGVVAIVTIDEKESRYDIDTSIHGHFKCENCGKIYDFKVFVTDLEEEGIEDFEINKKSIYYSGICNKCKTQGNGSSVL</sequence>
<name>A0A1M5SGB7_9FIRM</name>
<keyword evidence="7" id="KW-0479">Metal-binding</keyword>
<dbReference type="GO" id="GO:0045892">
    <property type="term" value="P:negative regulation of DNA-templated transcription"/>
    <property type="evidence" value="ECO:0007669"/>
    <property type="project" value="TreeGrafter"/>
</dbReference>
<evidence type="ECO:0000256" key="3">
    <source>
        <dbReference type="ARBA" id="ARBA00022833"/>
    </source>
</evidence>
<keyword evidence="6" id="KW-0804">Transcription</keyword>
<evidence type="ECO:0000256" key="7">
    <source>
        <dbReference type="PIRSR" id="PIRSR602481-1"/>
    </source>
</evidence>
<dbReference type="GO" id="GO:0003700">
    <property type="term" value="F:DNA-binding transcription factor activity"/>
    <property type="evidence" value="ECO:0007669"/>
    <property type="project" value="InterPro"/>
</dbReference>
<keyword evidence="5" id="KW-0238">DNA-binding</keyword>
<feature type="binding site" evidence="7">
    <location>
        <position position="132"/>
    </location>
    <ligand>
        <name>Zn(2+)</name>
        <dbReference type="ChEBI" id="CHEBI:29105"/>
    </ligand>
</feature>
<keyword evidence="9" id="KW-1185">Reference proteome</keyword>
<dbReference type="SUPFAM" id="SSF46785">
    <property type="entry name" value="Winged helix' DNA-binding domain"/>
    <property type="match status" value="1"/>
</dbReference>
<dbReference type="InterPro" id="IPR043135">
    <property type="entry name" value="Fur_C"/>
</dbReference>
<dbReference type="GO" id="GO:0000976">
    <property type="term" value="F:transcription cis-regulatory region binding"/>
    <property type="evidence" value="ECO:0007669"/>
    <property type="project" value="TreeGrafter"/>
</dbReference>
<dbReference type="PANTHER" id="PTHR33202">
    <property type="entry name" value="ZINC UPTAKE REGULATION PROTEIN"/>
    <property type="match status" value="1"/>
</dbReference>
<dbReference type="GO" id="GO:0008270">
    <property type="term" value="F:zinc ion binding"/>
    <property type="evidence" value="ECO:0007669"/>
    <property type="project" value="TreeGrafter"/>
</dbReference>
<keyword evidence="2" id="KW-0678">Repressor</keyword>
<gene>
    <name evidence="8" type="ORF">SAMN02745180_00164</name>
</gene>
<evidence type="ECO:0000313" key="8">
    <source>
        <dbReference type="EMBL" id="SHH37529.1"/>
    </source>
</evidence>
<dbReference type="AlphaFoldDB" id="A0A1M5SGB7"/>